<comment type="caution">
    <text evidence="2">The sequence shown here is derived from an EMBL/GenBank/DDBJ whole genome shotgun (WGS) entry which is preliminary data.</text>
</comment>
<dbReference type="Proteomes" id="UP001526246">
    <property type="component" value="Unassembled WGS sequence"/>
</dbReference>
<evidence type="ECO:0008006" key="4">
    <source>
        <dbReference type="Google" id="ProtNLM"/>
    </source>
</evidence>
<evidence type="ECO:0000313" key="2">
    <source>
        <dbReference type="EMBL" id="MCW3797113.1"/>
    </source>
</evidence>
<dbReference type="InterPro" id="IPR022061">
    <property type="entry name" value="DUF3617"/>
</dbReference>
<keyword evidence="3" id="KW-1185">Reference proteome</keyword>
<protein>
    <recommendedName>
        <fullName evidence="4">DUF3617 family protein</fullName>
    </recommendedName>
</protein>
<sequence length="124" mass="13238">MRHLLISLAALGSSAALAAPAVLPGVAPGLWEVSRSATGEKPVRQCVSDLAAMAQWEHRGGACTRVVLSQTATEAVIHYTCPAGDFGRTRMTVVTPRSLRMETQGIHAGEPFSYKLYARRTADC</sequence>
<keyword evidence="1" id="KW-0732">Signal</keyword>
<reference evidence="2 3" key="1">
    <citation type="submission" date="2022-10" db="EMBL/GenBank/DDBJ databases">
        <title>Sphingomonas sp.</title>
        <authorList>
            <person name="Jin C."/>
        </authorList>
    </citation>
    <scope>NUCLEOTIDE SEQUENCE [LARGE SCALE GENOMIC DNA]</scope>
    <source>
        <strain evidence="2 3">BN140010</strain>
    </source>
</reference>
<accession>A0ABT3JDG4</accession>
<dbReference type="Pfam" id="PF12276">
    <property type="entry name" value="DUF3617"/>
    <property type="match status" value="1"/>
</dbReference>
<evidence type="ECO:0000313" key="3">
    <source>
        <dbReference type="Proteomes" id="UP001526246"/>
    </source>
</evidence>
<gene>
    <name evidence="2" type="ORF">OMW55_04740</name>
</gene>
<proteinExistence type="predicted"/>
<feature type="signal peptide" evidence="1">
    <location>
        <begin position="1"/>
        <end position="18"/>
    </location>
</feature>
<feature type="chain" id="PRO_5046311219" description="DUF3617 family protein" evidence="1">
    <location>
        <begin position="19"/>
        <end position="124"/>
    </location>
</feature>
<evidence type="ECO:0000256" key="1">
    <source>
        <dbReference type="SAM" id="SignalP"/>
    </source>
</evidence>
<organism evidence="2 3">
    <name type="scientific">Sphingomonas arvum</name>
    <dbReference type="NCBI Taxonomy" id="2992113"/>
    <lineage>
        <taxon>Bacteria</taxon>
        <taxon>Pseudomonadati</taxon>
        <taxon>Pseudomonadota</taxon>
        <taxon>Alphaproteobacteria</taxon>
        <taxon>Sphingomonadales</taxon>
        <taxon>Sphingomonadaceae</taxon>
        <taxon>Sphingomonas</taxon>
    </lineage>
</organism>
<dbReference type="RefSeq" id="WP_264881220.1">
    <property type="nucleotide sequence ID" value="NZ_JAPDOB010000001.1"/>
</dbReference>
<name>A0ABT3JDG4_9SPHN</name>
<dbReference type="EMBL" id="JAPDOB010000001">
    <property type="protein sequence ID" value="MCW3797113.1"/>
    <property type="molecule type" value="Genomic_DNA"/>
</dbReference>